<protein>
    <submittedName>
        <fullName evidence="3">Lytic transglycosylase domain-containing protein</fullName>
    </submittedName>
</protein>
<dbReference type="RefSeq" id="WP_257511530.1">
    <property type="nucleotide sequence ID" value="NZ_JANKHG010000016.1"/>
</dbReference>
<keyword evidence="4" id="KW-1185">Reference proteome</keyword>
<evidence type="ECO:0000313" key="3">
    <source>
        <dbReference type="EMBL" id="MCR2746289.1"/>
    </source>
</evidence>
<dbReference type="EMBL" id="JANKHG010000016">
    <property type="protein sequence ID" value="MCR2746289.1"/>
    <property type="molecule type" value="Genomic_DNA"/>
</dbReference>
<dbReference type="Gene3D" id="1.10.530.10">
    <property type="match status" value="1"/>
</dbReference>
<gene>
    <name evidence="3" type="ORF">NSP04_06480</name>
</gene>
<dbReference type="InterPro" id="IPR023346">
    <property type="entry name" value="Lysozyme-like_dom_sf"/>
</dbReference>
<dbReference type="Proteomes" id="UP001165267">
    <property type="component" value="Unassembled WGS sequence"/>
</dbReference>
<name>A0ABT1XHC2_9BURK</name>
<organism evidence="3 4">
    <name type="scientific">Limnobacter parvus</name>
    <dbReference type="NCBI Taxonomy" id="2939690"/>
    <lineage>
        <taxon>Bacteria</taxon>
        <taxon>Pseudomonadati</taxon>
        <taxon>Pseudomonadota</taxon>
        <taxon>Betaproteobacteria</taxon>
        <taxon>Burkholderiales</taxon>
        <taxon>Burkholderiaceae</taxon>
        <taxon>Limnobacter</taxon>
    </lineage>
</organism>
<comment type="caution">
    <text evidence="3">The sequence shown here is derived from an EMBL/GenBank/DDBJ whole genome shotgun (WGS) entry which is preliminary data.</text>
</comment>
<keyword evidence="1" id="KW-0472">Membrane</keyword>
<evidence type="ECO:0000313" key="4">
    <source>
        <dbReference type="Proteomes" id="UP001165267"/>
    </source>
</evidence>
<dbReference type="Pfam" id="PF01464">
    <property type="entry name" value="SLT"/>
    <property type="match status" value="1"/>
</dbReference>
<reference evidence="3" key="1">
    <citation type="submission" date="2022-07" db="EMBL/GenBank/DDBJ databases">
        <authorList>
            <person name="Xamxidin M."/>
        </authorList>
    </citation>
    <scope>NUCLEOTIDE SEQUENCE</scope>
    <source>
        <strain evidence="3">YS8-69</strain>
    </source>
</reference>
<proteinExistence type="predicted"/>
<dbReference type="InterPro" id="IPR008258">
    <property type="entry name" value="Transglycosylase_SLT_dom_1"/>
</dbReference>
<dbReference type="CDD" id="cd00254">
    <property type="entry name" value="LT-like"/>
    <property type="match status" value="1"/>
</dbReference>
<evidence type="ECO:0000256" key="1">
    <source>
        <dbReference type="SAM" id="Phobius"/>
    </source>
</evidence>
<accession>A0ABT1XHC2</accession>
<keyword evidence="1" id="KW-1133">Transmembrane helix</keyword>
<evidence type="ECO:0000259" key="2">
    <source>
        <dbReference type="Pfam" id="PF01464"/>
    </source>
</evidence>
<feature type="transmembrane region" description="Helical" evidence="1">
    <location>
        <begin position="27"/>
        <end position="47"/>
    </location>
</feature>
<dbReference type="SUPFAM" id="SSF53955">
    <property type="entry name" value="Lysozyme-like"/>
    <property type="match status" value="1"/>
</dbReference>
<keyword evidence="1" id="KW-0812">Transmembrane</keyword>
<sequence length="286" mass="30376">MKQYETVLSVNGQLVEPQSYKQSLRKAFTGLGVATSVLVLGAVAILFSNAELRSQVFFSAPVQAIFAAELDLVSTGLAAGGVEVNDGSNHADSTGSSSNGMMPVKFNSIDSSKPLTAGQRQITSYLAKRYSVSPEAVESIVRLAYKVGKEEKVEPTLILAIVGIESSYNPFAASPVGARGLMQIMPKIHKDKFEALSPGDWSPLNPEMNMRVGAKIIREYTRRTGSVNAGLRWYVGAAIHGNDGGYPGKVLALKSRIDSVHQQGQMVASRGNAEKVSAVTVAGTEG</sequence>
<feature type="domain" description="Transglycosylase SLT" evidence="2">
    <location>
        <begin position="146"/>
        <end position="227"/>
    </location>
</feature>